<protein>
    <submittedName>
        <fullName evidence="1">Uncharacterized protein</fullName>
    </submittedName>
</protein>
<name>A0A0F9NJE2_9ZZZZ</name>
<sequence>MSEPNAGAYRVAKKILARYSFDARIAPEISATQKLRLLGGGR</sequence>
<accession>A0A0F9NJE2</accession>
<gene>
    <name evidence="1" type="ORF">LCGC14_0960430</name>
</gene>
<proteinExistence type="predicted"/>
<evidence type="ECO:0000313" key="1">
    <source>
        <dbReference type="EMBL" id="KKN17984.1"/>
    </source>
</evidence>
<dbReference type="EMBL" id="LAZR01003471">
    <property type="protein sequence ID" value="KKN17984.1"/>
    <property type="molecule type" value="Genomic_DNA"/>
</dbReference>
<organism evidence="1">
    <name type="scientific">marine sediment metagenome</name>
    <dbReference type="NCBI Taxonomy" id="412755"/>
    <lineage>
        <taxon>unclassified sequences</taxon>
        <taxon>metagenomes</taxon>
        <taxon>ecological metagenomes</taxon>
    </lineage>
</organism>
<reference evidence="1" key="1">
    <citation type="journal article" date="2015" name="Nature">
        <title>Complex archaea that bridge the gap between prokaryotes and eukaryotes.</title>
        <authorList>
            <person name="Spang A."/>
            <person name="Saw J.H."/>
            <person name="Jorgensen S.L."/>
            <person name="Zaremba-Niedzwiedzka K."/>
            <person name="Martijn J."/>
            <person name="Lind A.E."/>
            <person name="van Eijk R."/>
            <person name="Schleper C."/>
            <person name="Guy L."/>
            <person name="Ettema T.J."/>
        </authorList>
    </citation>
    <scope>NUCLEOTIDE SEQUENCE</scope>
</reference>
<dbReference type="AlphaFoldDB" id="A0A0F9NJE2"/>
<comment type="caution">
    <text evidence="1">The sequence shown here is derived from an EMBL/GenBank/DDBJ whole genome shotgun (WGS) entry which is preliminary data.</text>
</comment>